<dbReference type="Gene3D" id="1.20.5.170">
    <property type="match status" value="1"/>
</dbReference>
<dbReference type="EMBL" id="CALNXK010000008">
    <property type="protein sequence ID" value="CAH3040511.1"/>
    <property type="molecule type" value="Genomic_DNA"/>
</dbReference>
<feature type="domain" description="RING-type" evidence="11">
    <location>
        <begin position="7"/>
        <end position="70"/>
    </location>
</feature>
<dbReference type="InterPro" id="IPR043136">
    <property type="entry name" value="B30.2/SPRY_sf"/>
</dbReference>
<dbReference type="SUPFAM" id="SSF49265">
    <property type="entry name" value="Fibronectin type III"/>
    <property type="match status" value="2"/>
</dbReference>
<dbReference type="SMART" id="SM00184">
    <property type="entry name" value="RING"/>
    <property type="match status" value="1"/>
</dbReference>
<accession>A0ABN8N1B9</accession>
<dbReference type="InterPro" id="IPR017903">
    <property type="entry name" value="COS_domain"/>
</dbReference>
<dbReference type="CDD" id="cd19756">
    <property type="entry name" value="Bbox2"/>
    <property type="match status" value="1"/>
</dbReference>
<feature type="domain" description="B30.2/SPRY" evidence="13">
    <location>
        <begin position="742"/>
        <end position="933"/>
    </location>
</feature>
<keyword evidence="3" id="KW-0479">Metal-binding</keyword>
<dbReference type="Gene3D" id="3.30.40.10">
    <property type="entry name" value="Zinc/RING finger domain, C3HC4 (zinc finger)"/>
    <property type="match status" value="1"/>
</dbReference>
<evidence type="ECO:0000256" key="4">
    <source>
        <dbReference type="ARBA" id="ARBA00022737"/>
    </source>
</evidence>
<dbReference type="PROSITE" id="PS50188">
    <property type="entry name" value="B302_SPRY"/>
    <property type="match status" value="3"/>
</dbReference>
<dbReference type="SMART" id="SM00336">
    <property type="entry name" value="BBOX"/>
    <property type="match status" value="2"/>
</dbReference>
<dbReference type="PANTHER" id="PTHR24099">
    <property type="entry name" value="E3 UBIQUITIN-PROTEIN LIGASE TRIM36-RELATED"/>
    <property type="match status" value="1"/>
</dbReference>
<dbReference type="Gene3D" id="3.30.160.60">
    <property type="entry name" value="Classic Zinc Finger"/>
    <property type="match status" value="1"/>
</dbReference>
<name>A0ABN8N1B9_9CNID</name>
<dbReference type="SUPFAM" id="SSF49899">
    <property type="entry name" value="Concanavalin A-like lectins/glucanases"/>
    <property type="match status" value="3"/>
</dbReference>
<dbReference type="Pfam" id="PF13445">
    <property type="entry name" value="zf-RING_UBOX"/>
    <property type="match status" value="1"/>
</dbReference>
<dbReference type="InterPro" id="IPR050617">
    <property type="entry name" value="E3_ligase_FN3/SPRY"/>
</dbReference>
<organism evidence="16 17">
    <name type="scientific">Porites lobata</name>
    <dbReference type="NCBI Taxonomy" id="104759"/>
    <lineage>
        <taxon>Eukaryota</taxon>
        <taxon>Metazoa</taxon>
        <taxon>Cnidaria</taxon>
        <taxon>Anthozoa</taxon>
        <taxon>Hexacorallia</taxon>
        <taxon>Scleractinia</taxon>
        <taxon>Fungiina</taxon>
        <taxon>Poritidae</taxon>
        <taxon>Porites</taxon>
    </lineage>
</organism>
<dbReference type="PROSITE" id="PS50853">
    <property type="entry name" value="FN3"/>
    <property type="match status" value="3"/>
</dbReference>
<dbReference type="SUPFAM" id="SSF57845">
    <property type="entry name" value="B-box zinc-binding domain"/>
    <property type="match status" value="1"/>
</dbReference>
<dbReference type="SMART" id="SM00449">
    <property type="entry name" value="SPRY"/>
    <property type="match status" value="2"/>
</dbReference>
<feature type="domain" description="Fibronectin type-III" evidence="14">
    <location>
        <begin position="378"/>
        <end position="479"/>
    </location>
</feature>
<keyword evidence="4" id="KW-0677">Repeat</keyword>
<feature type="domain" description="Fibronectin type-III" evidence="14">
    <location>
        <begin position="661"/>
        <end position="759"/>
    </location>
</feature>
<evidence type="ECO:0000256" key="2">
    <source>
        <dbReference type="ARBA" id="ARBA00022490"/>
    </source>
</evidence>
<evidence type="ECO:0000256" key="9">
    <source>
        <dbReference type="ARBA" id="ARBA00023212"/>
    </source>
</evidence>
<feature type="domain" description="COS" evidence="15">
    <location>
        <begin position="317"/>
        <end position="376"/>
    </location>
</feature>
<comment type="subcellular location">
    <subcellularLocation>
        <location evidence="1">Cytoplasm</location>
        <location evidence="1">Cytoskeleton</location>
    </subcellularLocation>
</comment>
<dbReference type="InterPro" id="IPR003877">
    <property type="entry name" value="SPRY_dom"/>
</dbReference>
<dbReference type="Gene3D" id="2.60.40.10">
    <property type="entry name" value="Immunoglobulins"/>
    <property type="match status" value="3"/>
</dbReference>
<keyword evidence="17" id="KW-1185">Reference proteome</keyword>
<dbReference type="CDD" id="cd00063">
    <property type="entry name" value="FN3"/>
    <property type="match status" value="2"/>
</dbReference>
<dbReference type="InterPro" id="IPR027370">
    <property type="entry name" value="Znf-RING_euk"/>
</dbReference>
<evidence type="ECO:0000256" key="8">
    <source>
        <dbReference type="ARBA" id="ARBA00023054"/>
    </source>
</evidence>
<keyword evidence="7" id="KW-0862">Zinc</keyword>
<dbReference type="PROSITE" id="PS51262">
    <property type="entry name" value="COS"/>
    <property type="match status" value="1"/>
</dbReference>
<dbReference type="InterPro" id="IPR017907">
    <property type="entry name" value="Znf_RING_CS"/>
</dbReference>
<keyword evidence="9" id="KW-0206">Cytoskeleton</keyword>
<dbReference type="Gene3D" id="2.60.120.920">
    <property type="match status" value="3"/>
</dbReference>
<reference evidence="16 17" key="1">
    <citation type="submission" date="2022-05" db="EMBL/GenBank/DDBJ databases">
        <authorList>
            <consortium name="Genoscope - CEA"/>
            <person name="William W."/>
        </authorList>
    </citation>
    <scope>NUCLEOTIDE SEQUENCE [LARGE SCALE GENOMIC DNA]</scope>
</reference>
<dbReference type="Gene3D" id="4.10.830.40">
    <property type="match status" value="1"/>
</dbReference>
<keyword evidence="8" id="KW-0175">Coiled coil</keyword>
<evidence type="ECO:0000256" key="5">
    <source>
        <dbReference type="ARBA" id="ARBA00022771"/>
    </source>
</evidence>
<dbReference type="PANTHER" id="PTHR24099:SF15">
    <property type="entry name" value="E3 UBIQUITIN-PROTEIN LIGASE TRIM9"/>
    <property type="match status" value="1"/>
</dbReference>
<comment type="caution">
    <text evidence="16">The sequence shown here is derived from an EMBL/GenBank/DDBJ whole genome shotgun (WGS) entry which is preliminary data.</text>
</comment>
<feature type="domain" description="B30.2/SPRY" evidence="13">
    <location>
        <begin position="462"/>
        <end position="656"/>
    </location>
</feature>
<evidence type="ECO:0000256" key="1">
    <source>
        <dbReference type="ARBA" id="ARBA00004245"/>
    </source>
</evidence>
<feature type="domain" description="B30.2/SPRY" evidence="13">
    <location>
        <begin position="1022"/>
        <end position="1215"/>
    </location>
</feature>
<keyword evidence="5 10" id="KW-0863">Zinc-finger</keyword>
<evidence type="ECO:0000256" key="7">
    <source>
        <dbReference type="ARBA" id="ARBA00022833"/>
    </source>
</evidence>
<sequence length="1216" mass="135592">MELELTCPVCLDLFQRPVVLPCSHNLCTPCARKILEPHGTPKAWAKWVKENRTPEYKSHLDPNVKCPTCRQRIPVDPIGVDGLARNLILENVIERFKEERKAPGETPEEPLLCQFCEDYSPQRATLSCNECTFMYCGTCFDACHPSKGPLADHSIGPPVARPVKRKETSLQCQQHTDEKLALYCVDCKMPVCYLCKEYAKHKGHKVELLEPVFRNSKEELARLLGTLTRKNYQVQKSLQSLEGMCTVAKKSGCDVEAHVKRECDSLIAIMEKKKVELLKRVTEEYQDKLDEINKAMHQCEHVLLQGDGLAEFTQEALKEDNPATFLQTASSLKTRLNLMLETIRSLPSASSITPTFDHMAVDASWERKVLKKVTWLQIPGRPSFVTSQCKATNRTVQLFWSQPPNAVDAYYLEADIYPPTRGPNEKEHHETVQLSVGKACKYILECPHYNSKVTARVRASNRAGDGPFSQEITIYTDKGINFTLDPSSKFKRELVFSRDLSVAKLTSPVIANVTGDVVLSSGCHYWKIRIDQFAGSANNGFVAVGVAKELQEGTPIGNDGNSFALQIFENTTLWCENSHNHLQTKQKAKDIKGSNIAILLDLEQQTMNIYWNGRLQTDDSRPGGPSFVGVVGPVKPAFSVFGSSVQFSILTGLEKPTVSTGPPIIHLEECSVENTKINLVWSPPETGNVDCYIVEIDTLNREGDIHQERIFTKVYQGPRTKYTLRGLDYNVTVVARVKALNTAGESEPSDEVSLSTEKGVMFKLDKENLHESLDLISGNLTVKQSSMVHANVFGTAFLADGRHFWTVKIDSFKGENSFMAVGVAKKTTQESIPGNTSSSYALQVFEGTTARTENSKHKIQIKKKAKDLKDSSFGVFLDLNNRFLNVYHDGELQTDISRPKGPSFKGLSGEYCAALCLYGTKVELSMVTGIETPLPPDPPSFNKGRCKVNNTTVLLGWLPPETKCCVDYYVLEVDMVKASEFAWHKKKNRKFKRLYEGSAREYALYSVPYSVKIISRVFGVNPAGDGTPSDEFVMSTPKGLYFQLNPSSANHDLDLANENCTVSLKSPVYTYILGNVKLDSACHYWRIHVDEFNAHNKLSIIGVGIARQALEDPILGEDSDSYAVQINEHPNASCSNTKNRLQIKRSSKQLTHANIGVLLNLDEHFLNLYLNGKLLTDPSRPNGPTFVGIIGEFYPALSLYGTNVKLTVHTGESYDA</sequence>
<evidence type="ECO:0000259" key="14">
    <source>
        <dbReference type="PROSITE" id="PS50853"/>
    </source>
</evidence>
<evidence type="ECO:0000256" key="6">
    <source>
        <dbReference type="ARBA" id="ARBA00022786"/>
    </source>
</evidence>
<dbReference type="InterPro" id="IPR013083">
    <property type="entry name" value="Znf_RING/FYVE/PHD"/>
</dbReference>
<evidence type="ECO:0000313" key="16">
    <source>
        <dbReference type="EMBL" id="CAH3040511.1"/>
    </source>
</evidence>
<protein>
    <submittedName>
        <fullName evidence="16">Uncharacterized protein</fullName>
    </submittedName>
</protein>
<dbReference type="InterPro" id="IPR003649">
    <property type="entry name" value="Bbox_C"/>
</dbReference>
<feature type="domain" description="B box-type" evidence="12">
    <location>
        <begin position="167"/>
        <end position="209"/>
    </location>
</feature>
<dbReference type="InterPro" id="IPR003961">
    <property type="entry name" value="FN3_dom"/>
</dbReference>
<dbReference type="InterPro" id="IPR000315">
    <property type="entry name" value="Znf_B-box"/>
</dbReference>
<evidence type="ECO:0000259" key="11">
    <source>
        <dbReference type="PROSITE" id="PS50089"/>
    </source>
</evidence>
<dbReference type="PROSITE" id="PS50119">
    <property type="entry name" value="ZF_BBOX"/>
    <property type="match status" value="2"/>
</dbReference>
<dbReference type="PROSITE" id="PS00518">
    <property type="entry name" value="ZF_RING_1"/>
    <property type="match status" value="1"/>
</dbReference>
<keyword evidence="2" id="KW-0963">Cytoplasm</keyword>
<evidence type="ECO:0000256" key="3">
    <source>
        <dbReference type="ARBA" id="ARBA00022723"/>
    </source>
</evidence>
<proteinExistence type="predicted"/>
<evidence type="ECO:0000259" key="15">
    <source>
        <dbReference type="PROSITE" id="PS51262"/>
    </source>
</evidence>
<dbReference type="SMART" id="SM00502">
    <property type="entry name" value="BBC"/>
    <property type="match status" value="1"/>
</dbReference>
<gene>
    <name evidence="16" type="ORF">PLOB_00045724</name>
</gene>
<dbReference type="PROSITE" id="PS50089">
    <property type="entry name" value="ZF_RING_2"/>
    <property type="match status" value="1"/>
</dbReference>
<dbReference type="Pfam" id="PF22586">
    <property type="entry name" value="ANCHR-like_BBOX"/>
    <property type="match status" value="1"/>
</dbReference>
<evidence type="ECO:0000256" key="10">
    <source>
        <dbReference type="PROSITE-ProRule" id="PRU00024"/>
    </source>
</evidence>
<dbReference type="InterPro" id="IPR013783">
    <property type="entry name" value="Ig-like_fold"/>
</dbReference>
<dbReference type="InterPro" id="IPR013320">
    <property type="entry name" value="ConA-like_dom_sf"/>
</dbReference>
<evidence type="ECO:0000259" key="12">
    <source>
        <dbReference type="PROSITE" id="PS50119"/>
    </source>
</evidence>
<dbReference type="Proteomes" id="UP001159405">
    <property type="component" value="Unassembled WGS sequence"/>
</dbReference>
<evidence type="ECO:0000259" key="13">
    <source>
        <dbReference type="PROSITE" id="PS50188"/>
    </source>
</evidence>
<dbReference type="SUPFAM" id="SSF57850">
    <property type="entry name" value="RING/U-box"/>
    <property type="match status" value="1"/>
</dbReference>
<dbReference type="Pfam" id="PF00643">
    <property type="entry name" value="zf-B_box"/>
    <property type="match status" value="1"/>
</dbReference>
<dbReference type="Pfam" id="PF00622">
    <property type="entry name" value="SPRY"/>
    <property type="match status" value="3"/>
</dbReference>
<dbReference type="InterPro" id="IPR036116">
    <property type="entry name" value="FN3_sf"/>
</dbReference>
<evidence type="ECO:0000313" key="17">
    <source>
        <dbReference type="Proteomes" id="UP001159405"/>
    </source>
</evidence>
<keyword evidence="6" id="KW-0833">Ubl conjugation pathway</keyword>
<dbReference type="InterPro" id="IPR001870">
    <property type="entry name" value="B30.2/SPRY"/>
</dbReference>
<dbReference type="Pfam" id="PF00041">
    <property type="entry name" value="fn3"/>
    <property type="match status" value="1"/>
</dbReference>
<feature type="domain" description="B box-type" evidence="12">
    <location>
        <begin position="115"/>
        <end position="158"/>
    </location>
</feature>
<feature type="domain" description="Fibronectin type-III" evidence="14">
    <location>
        <begin position="935"/>
        <end position="1039"/>
    </location>
</feature>
<dbReference type="InterPro" id="IPR001841">
    <property type="entry name" value="Znf_RING"/>
</dbReference>
<dbReference type="SMART" id="SM00060">
    <property type="entry name" value="FN3"/>
    <property type="match status" value="3"/>
</dbReference>